<sequence>MDDEDKAIILLCMLPGSYDHLVTTLTY</sequence>
<accession>A0A392UR18</accession>
<protein>
    <submittedName>
        <fullName evidence="1">Uncharacterized protein</fullName>
    </submittedName>
</protein>
<proteinExistence type="predicted"/>
<dbReference type="AlphaFoldDB" id="A0A392UR18"/>
<evidence type="ECO:0000313" key="1">
    <source>
        <dbReference type="EMBL" id="MCI74225.1"/>
    </source>
</evidence>
<reference evidence="1 2" key="1">
    <citation type="journal article" date="2018" name="Front. Plant Sci.">
        <title>Red Clover (Trifolium pratense) and Zigzag Clover (T. medium) - A Picture of Genomic Similarities and Differences.</title>
        <authorList>
            <person name="Dluhosova J."/>
            <person name="Istvanek J."/>
            <person name="Nedelnik J."/>
            <person name="Repkova J."/>
        </authorList>
    </citation>
    <scope>NUCLEOTIDE SEQUENCE [LARGE SCALE GENOMIC DNA]</scope>
    <source>
        <strain evidence="2">cv. 10/8</strain>
        <tissue evidence="1">Leaf</tissue>
    </source>
</reference>
<dbReference type="EMBL" id="LXQA010856093">
    <property type="protein sequence ID" value="MCI74225.1"/>
    <property type="molecule type" value="Genomic_DNA"/>
</dbReference>
<organism evidence="1 2">
    <name type="scientific">Trifolium medium</name>
    <dbReference type="NCBI Taxonomy" id="97028"/>
    <lineage>
        <taxon>Eukaryota</taxon>
        <taxon>Viridiplantae</taxon>
        <taxon>Streptophyta</taxon>
        <taxon>Embryophyta</taxon>
        <taxon>Tracheophyta</taxon>
        <taxon>Spermatophyta</taxon>
        <taxon>Magnoliopsida</taxon>
        <taxon>eudicotyledons</taxon>
        <taxon>Gunneridae</taxon>
        <taxon>Pentapetalae</taxon>
        <taxon>rosids</taxon>
        <taxon>fabids</taxon>
        <taxon>Fabales</taxon>
        <taxon>Fabaceae</taxon>
        <taxon>Papilionoideae</taxon>
        <taxon>50 kb inversion clade</taxon>
        <taxon>NPAAA clade</taxon>
        <taxon>Hologalegina</taxon>
        <taxon>IRL clade</taxon>
        <taxon>Trifolieae</taxon>
        <taxon>Trifolium</taxon>
    </lineage>
</organism>
<dbReference type="Proteomes" id="UP000265520">
    <property type="component" value="Unassembled WGS sequence"/>
</dbReference>
<comment type="caution">
    <text evidence="1">The sequence shown here is derived from an EMBL/GenBank/DDBJ whole genome shotgun (WGS) entry which is preliminary data.</text>
</comment>
<name>A0A392UR18_9FABA</name>
<keyword evidence="2" id="KW-1185">Reference proteome</keyword>
<feature type="non-terminal residue" evidence="1">
    <location>
        <position position="27"/>
    </location>
</feature>
<evidence type="ECO:0000313" key="2">
    <source>
        <dbReference type="Proteomes" id="UP000265520"/>
    </source>
</evidence>